<accession>A0A1M6EQY0</accession>
<sequence>MTTSDSQRPQLSRDLTGSEFLRWYWLKDELIEFGRALGVRTTGGKELLAQRLAATLDGLPFTEPALQGSANSKQLSGPLTSSTVIPKGQRCSQVVRGWFTEQVGEWFGFNGEMRAFFANTDGTQTLQDALDHYQATRDQGQKVIGSQFEYNRFTRAWYEARPDGSRKELLEAWQNYRSLPVDERGRI</sequence>
<keyword evidence="3" id="KW-1185">Reference proteome</keyword>
<dbReference type="Pfam" id="PF20026">
    <property type="entry name" value="DUF6434"/>
    <property type="match status" value="1"/>
</dbReference>
<evidence type="ECO:0000313" key="3">
    <source>
        <dbReference type="Proteomes" id="UP000184512"/>
    </source>
</evidence>
<dbReference type="Pfam" id="PF18953">
    <property type="entry name" value="SAP_new25"/>
    <property type="match status" value="1"/>
</dbReference>
<dbReference type="Proteomes" id="UP000184512">
    <property type="component" value="Unassembled WGS sequence"/>
</dbReference>
<dbReference type="InterPro" id="IPR045492">
    <property type="entry name" value="DUF6434"/>
</dbReference>
<dbReference type="EMBL" id="FQZG01000018">
    <property type="protein sequence ID" value="SHI87907.1"/>
    <property type="molecule type" value="Genomic_DNA"/>
</dbReference>
<organism evidence="2 3">
    <name type="scientific">Tessaracoccus bendigoensis DSM 12906</name>
    <dbReference type="NCBI Taxonomy" id="1123357"/>
    <lineage>
        <taxon>Bacteria</taxon>
        <taxon>Bacillati</taxon>
        <taxon>Actinomycetota</taxon>
        <taxon>Actinomycetes</taxon>
        <taxon>Propionibacteriales</taxon>
        <taxon>Propionibacteriaceae</taxon>
        <taxon>Tessaracoccus</taxon>
    </lineage>
</organism>
<feature type="domain" description="DUF6434" evidence="1">
    <location>
        <begin position="76"/>
        <end position="135"/>
    </location>
</feature>
<evidence type="ECO:0000259" key="1">
    <source>
        <dbReference type="Pfam" id="PF20026"/>
    </source>
</evidence>
<proteinExistence type="predicted"/>
<dbReference type="AlphaFoldDB" id="A0A1M6EQY0"/>
<dbReference type="RefSeq" id="WP_073186687.1">
    <property type="nucleotide sequence ID" value="NZ_FQZG01000018.1"/>
</dbReference>
<protein>
    <recommendedName>
        <fullName evidence="1">DUF6434 domain-containing protein</fullName>
    </recommendedName>
</protein>
<gene>
    <name evidence="2" type="ORF">SAMN02745244_01255</name>
</gene>
<reference evidence="2 3" key="1">
    <citation type="submission" date="2016-11" db="EMBL/GenBank/DDBJ databases">
        <authorList>
            <person name="Jaros S."/>
            <person name="Januszkiewicz K."/>
            <person name="Wedrychowicz H."/>
        </authorList>
    </citation>
    <scope>NUCLEOTIDE SEQUENCE [LARGE SCALE GENOMIC DNA]</scope>
    <source>
        <strain evidence="2 3">DSM 12906</strain>
    </source>
</reference>
<name>A0A1M6EQY0_9ACTN</name>
<evidence type="ECO:0000313" key="2">
    <source>
        <dbReference type="EMBL" id="SHI87907.1"/>
    </source>
</evidence>
<dbReference type="STRING" id="1123357.SAMN02745244_01255"/>